<protein>
    <recommendedName>
        <fullName evidence="4">Amidohydrolase</fullName>
    </recommendedName>
</protein>
<proteinExistence type="predicted"/>
<dbReference type="Gene3D" id="2.30.40.10">
    <property type="entry name" value="Urease, subunit C, domain 1"/>
    <property type="match status" value="1"/>
</dbReference>
<evidence type="ECO:0000313" key="3">
    <source>
        <dbReference type="Proteomes" id="UP001202248"/>
    </source>
</evidence>
<dbReference type="InterPro" id="IPR050378">
    <property type="entry name" value="Metallo-dep_Hydrolases_sf"/>
</dbReference>
<evidence type="ECO:0008006" key="4">
    <source>
        <dbReference type="Google" id="ProtNLM"/>
    </source>
</evidence>
<comment type="caution">
    <text evidence="2">The sequence shown here is derived from an EMBL/GenBank/DDBJ whole genome shotgun (WGS) entry which is preliminary data.</text>
</comment>
<dbReference type="Proteomes" id="UP001202248">
    <property type="component" value="Unassembled WGS sequence"/>
</dbReference>
<name>A0ABS9SKC2_9BACT</name>
<dbReference type="EMBL" id="JAKWBL010000002">
    <property type="protein sequence ID" value="MCH5598751.1"/>
    <property type="molecule type" value="Genomic_DNA"/>
</dbReference>
<dbReference type="PANTHER" id="PTHR11647:SF1">
    <property type="entry name" value="COLLAPSIN RESPONSE MEDIATOR PROTEIN"/>
    <property type="match status" value="1"/>
</dbReference>
<gene>
    <name evidence="2" type="ORF">MKP09_12950</name>
</gene>
<dbReference type="PANTHER" id="PTHR11647">
    <property type="entry name" value="HYDRANTOINASE/DIHYDROPYRIMIDINASE FAMILY MEMBER"/>
    <property type="match status" value="1"/>
</dbReference>
<evidence type="ECO:0000256" key="1">
    <source>
        <dbReference type="SAM" id="SignalP"/>
    </source>
</evidence>
<accession>A0ABS9SKC2</accession>
<organism evidence="2 3">
    <name type="scientific">Niabella ginsengisoli</name>
    <dbReference type="NCBI Taxonomy" id="522298"/>
    <lineage>
        <taxon>Bacteria</taxon>
        <taxon>Pseudomonadati</taxon>
        <taxon>Bacteroidota</taxon>
        <taxon>Chitinophagia</taxon>
        <taxon>Chitinophagales</taxon>
        <taxon>Chitinophagaceae</taxon>
        <taxon>Niabella</taxon>
    </lineage>
</organism>
<dbReference type="SUPFAM" id="SSF51338">
    <property type="entry name" value="Composite domain of metallo-dependent hydrolases"/>
    <property type="match status" value="1"/>
</dbReference>
<reference evidence="2 3" key="1">
    <citation type="submission" date="2022-02" db="EMBL/GenBank/DDBJ databases">
        <authorList>
            <person name="Min J."/>
        </authorList>
    </citation>
    <scope>NUCLEOTIDE SEQUENCE [LARGE SCALE GENOMIC DNA]</scope>
    <source>
        <strain evidence="2 3">GR10-1</strain>
    </source>
</reference>
<feature type="signal peptide" evidence="1">
    <location>
        <begin position="1"/>
        <end position="20"/>
    </location>
</feature>
<sequence length="222" mass="23941">MLKRIVIFIILFSFNCVLLAQDNVYPMPPQKGSIIIKNGTVYTATGSVISNGSVLIKDGKIAQVGNNITTDNDATIVDATGKNVYPGLILSSTDLGLSEIGSGVRGSNDYFELGAYNPSVKSIVAYNTDSKVINTLRANGILLACVVPQGRLLTGSSSVVQLDAWTWQDAIYKLDNGMHLNIPMLMRSPGRSRNQDASADPVKNGIKTIEDVESFLHKHKLT</sequence>
<evidence type="ECO:0000313" key="2">
    <source>
        <dbReference type="EMBL" id="MCH5598751.1"/>
    </source>
</evidence>
<dbReference type="InterPro" id="IPR011059">
    <property type="entry name" value="Metal-dep_hydrolase_composite"/>
</dbReference>
<keyword evidence="3" id="KW-1185">Reference proteome</keyword>
<dbReference type="Gene3D" id="3.20.20.140">
    <property type="entry name" value="Metal-dependent hydrolases"/>
    <property type="match status" value="1"/>
</dbReference>
<keyword evidence="1" id="KW-0732">Signal</keyword>
<feature type="chain" id="PRO_5046468417" description="Amidohydrolase" evidence="1">
    <location>
        <begin position="21"/>
        <end position="222"/>
    </location>
</feature>
<dbReference type="RefSeq" id="WP_240830424.1">
    <property type="nucleotide sequence ID" value="NZ_JAKWBL010000002.1"/>
</dbReference>